<dbReference type="Pfam" id="PF00017">
    <property type="entry name" value="SH2"/>
    <property type="match status" value="1"/>
</dbReference>
<dbReference type="CDD" id="cd11769">
    <property type="entry name" value="SH3_CSK"/>
    <property type="match status" value="1"/>
</dbReference>
<dbReference type="InterPro" id="IPR020635">
    <property type="entry name" value="Tyr_kinase_cat_dom"/>
</dbReference>
<comment type="catalytic activity">
    <reaction evidence="12 16">
        <text>L-tyrosyl-[protein] + ATP = O-phospho-L-tyrosyl-[protein] + ADP + H(+)</text>
        <dbReference type="Rhea" id="RHEA:10596"/>
        <dbReference type="Rhea" id="RHEA-COMP:10136"/>
        <dbReference type="Rhea" id="RHEA-COMP:20101"/>
        <dbReference type="ChEBI" id="CHEBI:15378"/>
        <dbReference type="ChEBI" id="CHEBI:30616"/>
        <dbReference type="ChEBI" id="CHEBI:46858"/>
        <dbReference type="ChEBI" id="CHEBI:61978"/>
        <dbReference type="ChEBI" id="CHEBI:456216"/>
        <dbReference type="EC" id="2.7.10.2"/>
    </reaction>
</comment>
<evidence type="ECO:0000256" key="9">
    <source>
        <dbReference type="ARBA" id="ARBA00022999"/>
    </source>
</evidence>
<dbReference type="SUPFAM" id="SSF50044">
    <property type="entry name" value="SH3-domain"/>
    <property type="match status" value="1"/>
</dbReference>
<dbReference type="Pfam" id="PF07714">
    <property type="entry name" value="PK_Tyr_Ser-Thr"/>
    <property type="match status" value="2"/>
</dbReference>
<keyword evidence="17" id="KW-1133">Transmembrane helix</keyword>
<dbReference type="AlphaFoldDB" id="A0AAY5JZR1"/>
<dbReference type="PROSITE" id="PS50002">
    <property type="entry name" value="SH3"/>
    <property type="match status" value="1"/>
</dbReference>
<dbReference type="PROSITE" id="PS50001">
    <property type="entry name" value="SH2"/>
    <property type="match status" value="1"/>
</dbReference>
<dbReference type="Gene3D" id="2.30.30.40">
    <property type="entry name" value="SH3 Domains"/>
    <property type="match status" value="1"/>
</dbReference>
<keyword evidence="10 16" id="KW-0829">Tyrosine-protein kinase</keyword>
<dbReference type="InterPro" id="IPR017441">
    <property type="entry name" value="Protein_kinase_ATP_BS"/>
</dbReference>
<dbReference type="SMART" id="SM00326">
    <property type="entry name" value="SH3"/>
    <property type="match status" value="1"/>
</dbReference>
<keyword evidence="3" id="KW-0963">Cytoplasm</keyword>
<dbReference type="CDD" id="cd09937">
    <property type="entry name" value="SH2_csk_like"/>
    <property type="match status" value="1"/>
</dbReference>
<keyword evidence="6 15" id="KW-0547">Nucleotide-binding</keyword>
<reference evidence="21" key="3">
    <citation type="submission" date="2025-09" db="UniProtKB">
        <authorList>
            <consortium name="Ensembl"/>
        </authorList>
    </citation>
    <scope>IDENTIFICATION</scope>
</reference>
<evidence type="ECO:0000256" key="4">
    <source>
        <dbReference type="ARBA" id="ARBA00022679"/>
    </source>
</evidence>
<dbReference type="InterPro" id="IPR001245">
    <property type="entry name" value="Ser-Thr/Tyr_kinase_cat_dom"/>
</dbReference>
<evidence type="ECO:0000256" key="7">
    <source>
        <dbReference type="ARBA" id="ARBA00022777"/>
    </source>
</evidence>
<evidence type="ECO:0000256" key="16">
    <source>
        <dbReference type="RuleBase" id="RU362096"/>
    </source>
</evidence>
<accession>A0AAY5JZR1</accession>
<dbReference type="SMART" id="SM00252">
    <property type="entry name" value="SH2"/>
    <property type="match status" value="1"/>
</dbReference>
<gene>
    <name evidence="21" type="primary">IL1RAP</name>
</gene>
<feature type="domain" description="Protein kinase" evidence="20">
    <location>
        <begin position="319"/>
        <end position="617"/>
    </location>
</feature>
<dbReference type="Pfam" id="PF00018">
    <property type="entry name" value="SH3_1"/>
    <property type="match status" value="1"/>
</dbReference>
<evidence type="ECO:0000259" key="18">
    <source>
        <dbReference type="PROSITE" id="PS50001"/>
    </source>
</evidence>
<dbReference type="InterPro" id="IPR000719">
    <property type="entry name" value="Prot_kinase_dom"/>
</dbReference>
<evidence type="ECO:0000256" key="1">
    <source>
        <dbReference type="ARBA" id="ARBA00004496"/>
    </source>
</evidence>
<evidence type="ECO:0000256" key="6">
    <source>
        <dbReference type="ARBA" id="ARBA00022741"/>
    </source>
</evidence>
<dbReference type="Gene3D" id="1.10.510.10">
    <property type="entry name" value="Transferase(Phosphotransferase) domain 1"/>
    <property type="match status" value="1"/>
</dbReference>
<dbReference type="PROSITE" id="PS50011">
    <property type="entry name" value="PROTEIN_KINASE_DOM"/>
    <property type="match status" value="1"/>
</dbReference>
<keyword evidence="9 13" id="KW-0727">SH2 domain</keyword>
<proteinExistence type="inferred from homology"/>
<name>A0AAY5JZR1_ESOLU</name>
<dbReference type="InterPro" id="IPR000980">
    <property type="entry name" value="SH2"/>
</dbReference>
<evidence type="ECO:0000259" key="19">
    <source>
        <dbReference type="PROSITE" id="PS50002"/>
    </source>
</evidence>
<evidence type="ECO:0000256" key="14">
    <source>
        <dbReference type="PROSITE-ProRule" id="PRU00192"/>
    </source>
</evidence>
<evidence type="ECO:0000256" key="3">
    <source>
        <dbReference type="ARBA" id="ARBA00022490"/>
    </source>
</evidence>
<dbReference type="Ensembl" id="ENSELUT00000091525.1">
    <property type="protein sequence ID" value="ENSELUP00000082088.1"/>
    <property type="gene ID" value="ENSELUG00000005838.3"/>
</dbReference>
<dbReference type="GO" id="GO:0005524">
    <property type="term" value="F:ATP binding"/>
    <property type="evidence" value="ECO:0007669"/>
    <property type="project" value="UniProtKB-UniRule"/>
</dbReference>
<dbReference type="InterPro" id="IPR050198">
    <property type="entry name" value="Non-receptor_tyrosine_kinases"/>
</dbReference>
<evidence type="ECO:0000313" key="21">
    <source>
        <dbReference type="Ensembl" id="ENSELUP00000082088.1"/>
    </source>
</evidence>
<dbReference type="PANTHER" id="PTHR24418">
    <property type="entry name" value="TYROSINE-PROTEIN KINASE"/>
    <property type="match status" value="1"/>
</dbReference>
<dbReference type="PROSITE" id="PS00107">
    <property type="entry name" value="PROTEIN_KINASE_ATP"/>
    <property type="match status" value="1"/>
</dbReference>
<dbReference type="Proteomes" id="UP000265140">
    <property type="component" value="Chromosome 19"/>
</dbReference>
<dbReference type="InterPro" id="IPR035027">
    <property type="entry name" value="Csk-like_SH2"/>
</dbReference>
<keyword evidence="7 16" id="KW-0418">Kinase</keyword>
<evidence type="ECO:0000256" key="12">
    <source>
        <dbReference type="ARBA" id="ARBA00051245"/>
    </source>
</evidence>
<organism evidence="21 22">
    <name type="scientific">Esox lucius</name>
    <name type="common">Northern pike</name>
    <dbReference type="NCBI Taxonomy" id="8010"/>
    <lineage>
        <taxon>Eukaryota</taxon>
        <taxon>Metazoa</taxon>
        <taxon>Chordata</taxon>
        <taxon>Craniata</taxon>
        <taxon>Vertebrata</taxon>
        <taxon>Euteleostomi</taxon>
        <taxon>Actinopterygii</taxon>
        <taxon>Neopterygii</taxon>
        <taxon>Teleostei</taxon>
        <taxon>Protacanthopterygii</taxon>
        <taxon>Esociformes</taxon>
        <taxon>Esocidae</taxon>
        <taxon>Esox</taxon>
    </lineage>
</organism>
<sequence>MCYFCSLCLSRPHTQTQTHTHTHTHTPLVKPDSMLHPYELVYLHEKHHGQKKSVPPRFILTSTYLTLSIEYFWGLQNVHRVYIDTVCNSHFSFCRCVFVHVCDGNVRCVRPVSEETHWLLPFRMSKPQTETWPPGTECVAKYNFKGTAVQDLPFNKGDVLTIVVVTKDPNWYQAKNKAGQKGTIPANYVQKREGVKQGGKLSLMPWFHGKITREQAESLLNPPEMGLFLVRESTNYPGDYTLCVSCEGKVEHYRIVYKEGMLSIDEEGFFENLMQLVEHYTKDADGLCTKLIKPKLEEGTVAAQDEFSRSGWALNRKELHIHQSIGKGEFGDVKIGDYRDTKVAVKCIKHDATAQAFIAEASVMTYVSTSPTSHFVMAICEVLVDVLPYCVVSVLVYCVITVVFLSCRQLRHKNLVQLIGVIVEEKGSLYIVSEFMAKGCLVDYLRSRGRTVLGGDSLLKFSLDVCEAMEYLEANNFVHRDLAARNVLVSDDNVAKVSDFGLTKEASSNQDTAKLPIKWTSPEALREKKFSTKSDVWSYGVLLWEIYSFGRVPYPRIPLKDVVPRVEKGYRMEAPDGCPEVVYEVMKQCWTLDPVVRPSFRVLREKLRNILDKELYL</sequence>
<keyword evidence="5" id="KW-0519">Myristate</keyword>
<evidence type="ECO:0000256" key="10">
    <source>
        <dbReference type="ARBA" id="ARBA00023137"/>
    </source>
</evidence>
<keyword evidence="4 16" id="KW-0808">Transferase</keyword>
<dbReference type="FunFam" id="3.30.505.10:FF:000023">
    <property type="entry name" value="Tyrosine-protein kinase"/>
    <property type="match status" value="1"/>
</dbReference>
<dbReference type="GO" id="GO:0004715">
    <property type="term" value="F:non-membrane spanning protein tyrosine kinase activity"/>
    <property type="evidence" value="ECO:0007669"/>
    <property type="project" value="UniProtKB-EC"/>
</dbReference>
<dbReference type="InterPro" id="IPR001452">
    <property type="entry name" value="SH3_domain"/>
</dbReference>
<feature type="domain" description="SH2" evidence="18">
    <location>
        <begin position="206"/>
        <end position="295"/>
    </location>
</feature>
<dbReference type="InterPro" id="IPR036860">
    <property type="entry name" value="SH2_dom_sf"/>
</dbReference>
<reference evidence="21 22" key="1">
    <citation type="submission" date="2020-02" db="EMBL/GenBank/DDBJ databases">
        <title>Esox lucius (northern pike) genome, fEsoLuc1, primary haplotype.</title>
        <authorList>
            <person name="Myers G."/>
            <person name="Karagic N."/>
            <person name="Meyer A."/>
            <person name="Pippel M."/>
            <person name="Reichard M."/>
            <person name="Winkler S."/>
            <person name="Tracey A."/>
            <person name="Sims Y."/>
            <person name="Howe K."/>
            <person name="Rhie A."/>
            <person name="Formenti G."/>
            <person name="Durbin R."/>
            <person name="Fedrigo O."/>
            <person name="Jarvis E.D."/>
        </authorList>
    </citation>
    <scope>NUCLEOTIDE SEQUENCE [LARGE SCALE GENOMIC DNA]</scope>
</reference>
<feature type="binding site" evidence="15">
    <location>
        <position position="346"/>
    </location>
    <ligand>
        <name>ATP</name>
        <dbReference type="ChEBI" id="CHEBI:30616"/>
    </ligand>
</feature>
<evidence type="ECO:0000259" key="20">
    <source>
        <dbReference type="PROSITE" id="PS50011"/>
    </source>
</evidence>
<feature type="transmembrane region" description="Helical" evidence="17">
    <location>
        <begin position="386"/>
        <end position="405"/>
    </location>
</feature>
<evidence type="ECO:0000256" key="8">
    <source>
        <dbReference type="ARBA" id="ARBA00022840"/>
    </source>
</evidence>
<dbReference type="SUPFAM" id="SSF55550">
    <property type="entry name" value="SH2 domain"/>
    <property type="match status" value="1"/>
</dbReference>
<dbReference type="PRINTS" id="PR00401">
    <property type="entry name" value="SH2DOMAIN"/>
</dbReference>
<dbReference type="SUPFAM" id="SSF56112">
    <property type="entry name" value="Protein kinase-like (PK-like)"/>
    <property type="match status" value="1"/>
</dbReference>
<evidence type="ECO:0000256" key="17">
    <source>
        <dbReference type="SAM" id="Phobius"/>
    </source>
</evidence>
<comment type="subcellular location">
    <subcellularLocation>
        <location evidence="1">Cytoplasm</location>
    </subcellularLocation>
</comment>
<dbReference type="EC" id="2.7.10.2" evidence="16"/>
<dbReference type="GeneTree" id="ENSGT00940000157431"/>
<evidence type="ECO:0000256" key="15">
    <source>
        <dbReference type="PROSITE-ProRule" id="PRU10141"/>
    </source>
</evidence>
<evidence type="ECO:0000256" key="11">
    <source>
        <dbReference type="ARBA" id="ARBA00023288"/>
    </source>
</evidence>
<dbReference type="InterPro" id="IPR036028">
    <property type="entry name" value="SH3-like_dom_sf"/>
</dbReference>
<dbReference type="Gene3D" id="3.30.200.20">
    <property type="entry name" value="Phosphorylase Kinase, domain 1"/>
    <property type="match status" value="1"/>
</dbReference>
<keyword evidence="17" id="KW-0472">Membrane</keyword>
<reference evidence="21" key="2">
    <citation type="submission" date="2025-08" db="UniProtKB">
        <authorList>
            <consortium name="Ensembl"/>
        </authorList>
    </citation>
    <scope>IDENTIFICATION</scope>
</reference>
<evidence type="ECO:0000256" key="2">
    <source>
        <dbReference type="ARBA" id="ARBA00022443"/>
    </source>
</evidence>
<dbReference type="InterPro" id="IPR008266">
    <property type="entry name" value="Tyr_kinase_AS"/>
</dbReference>
<dbReference type="PROSITE" id="PS00109">
    <property type="entry name" value="PROTEIN_KINASE_TYR"/>
    <property type="match status" value="1"/>
</dbReference>
<keyword evidence="17" id="KW-0812">Transmembrane</keyword>
<protein>
    <recommendedName>
        <fullName evidence="16">Tyrosine-protein kinase</fullName>
        <ecNumber evidence="16">2.7.10.2</ecNumber>
    </recommendedName>
</protein>
<keyword evidence="8 15" id="KW-0067">ATP-binding</keyword>
<keyword evidence="2 14" id="KW-0728">SH3 domain</keyword>
<keyword evidence="11" id="KW-0449">Lipoprotein</keyword>
<dbReference type="Gene3D" id="3.30.505.10">
    <property type="entry name" value="SH2 domain"/>
    <property type="match status" value="1"/>
</dbReference>
<evidence type="ECO:0000256" key="5">
    <source>
        <dbReference type="ARBA" id="ARBA00022707"/>
    </source>
</evidence>
<dbReference type="GO" id="GO:0005737">
    <property type="term" value="C:cytoplasm"/>
    <property type="evidence" value="ECO:0007669"/>
    <property type="project" value="UniProtKB-SubCell"/>
</dbReference>
<dbReference type="SMART" id="SM00219">
    <property type="entry name" value="TyrKc"/>
    <property type="match status" value="1"/>
</dbReference>
<dbReference type="FunFam" id="1.10.510.10:FF:000272">
    <property type="entry name" value="Tyrosine-protein kinase"/>
    <property type="match status" value="1"/>
</dbReference>
<evidence type="ECO:0000256" key="13">
    <source>
        <dbReference type="PROSITE-ProRule" id="PRU00191"/>
    </source>
</evidence>
<dbReference type="PRINTS" id="PR00109">
    <property type="entry name" value="TYRKINASE"/>
</dbReference>
<evidence type="ECO:0000313" key="22">
    <source>
        <dbReference type="Proteomes" id="UP000265140"/>
    </source>
</evidence>
<feature type="domain" description="SH3" evidence="19">
    <location>
        <begin position="133"/>
        <end position="194"/>
    </location>
</feature>
<keyword evidence="22" id="KW-1185">Reference proteome</keyword>
<dbReference type="InterPro" id="IPR011009">
    <property type="entry name" value="Kinase-like_dom_sf"/>
</dbReference>
<comment type="similarity">
    <text evidence="16">Belongs to the protein kinase superfamily. Tyr protein kinase family.</text>
</comment>